<evidence type="ECO:0000313" key="3">
    <source>
        <dbReference type="EMBL" id="UJS26033.1"/>
    </source>
</evidence>
<dbReference type="PROSITE" id="PS50104">
    <property type="entry name" value="TIR"/>
    <property type="match status" value="1"/>
</dbReference>
<dbReference type="RefSeq" id="WP_236501368.1">
    <property type="nucleotide sequence ID" value="NZ_CP091244.1"/>
</dbReference>
<organism evidence="3 4">
    <name type="scientific">Thiothrix winogradskyi</name>
    <dbReference type="NCBI Taxonomy" id="96472"/>
    <lineage>
        <taxon>Bacteria</taxon>
        <taxon>Pseudomonadati</taxon>
        <taxon>Pseudomonadota</taxon>
        <taxon>Gammaproteobacteria</taxon>
        <taxon>Thiotrichales</taxon>
        <taxon>Thiotrichaceae</taxon>
        <taxon>Thiothrix</taxon>
    </lineage>
</organism>
<dbReference type="Gene3D" id="3.40.50.10140">
    <property type="entry name" value="Toll/interleukin-1 receptor homology (TIR) domain"/>
    <property type="match status" value="1"/>
</dbReference>
<dbReference type="EMBL" id="CP091244">
    <property type="protein sequence ID" value="UJS26033.1"/>
    <property type="molecule type" value="Genomic_DNA"/>
</dbReference>
<evidence type="ECO:0000313" key="4">
    <source>
        <dbReference type="Proteomes" id="UP001054801"/>
    </source>
</evidence>
<dbReference type="Proteomes" id="UP001054801">
    <property type="component" value="Chromosome"/>
</dbReference>
<gene>
    <name evidence="3" type="ORF">L2Y54_08335</name>
</gene>
<protein>
    <submittedName>
        <fullName evidence="3">DUF1566 domain-containing protein</fullName>
    </submittedName>
</protein>
<name>A0ABY3T6N8_9GAMM</name>
<dbReference type="InterPro" id="IPR011460">
    <property type="entry name" value="Lcl_C"/>
</dbReference>
<dbReference type="Pfam" id="PF07603">
    <property type="entry name" value="Lcl_C"/>
    <property type="match status" value="1"/>
</dbReference>
<feature type="region of interest" description="Disordered" evidence="1">
    <location>
        <begin position="134"/>
        <end position="159"/>
    </location>
</feature>
<accession>A0ABY3T6N8</accession>
<evidence type="ECO:0000256" key="1">
    <source>
        <dbReference type="SAM" id="MobiDB-lite"/>
    </source>
</evidence>
<dbReference type="SUPFAM" id="SSF52200">
    <property type="entry name" value="Toll/Interleukin receptor TIR domain"/>
    <property type="match status" value="1"/>
</dbReference>
<dbReference type="PANTHER" id="PTHR35812:SF1">
    <property type="entry name" value="LIPOPROTEIN"/>
    <property type="match status" value="1"/>
</dbReference>
<feature type="domain" description="TIR" evidence="2">
    <location>
        <begin position="1"/>
        <end position="131"/>
    </location>
</feature>
<dbReference type="InterPro" id="IPR000157">
    <property type="entry name" value="TIR_dom"/>
</dbReference>
<reference evidence="3" key="1">
    <citation type="journal article" date="2022" name="Microorganisms">
        <title>Two New Species of Filamentous Sulfur Bacteria of the Genus Thiothrix, Thiothrix winogradskyi sp. nov. and 'Candidatus Thiothrix sulfatifontis' sp. nov.</title>
        <authorList>
            <person name="Ravin N.V."/>
            <person name="Rossetti S."/>
            <person name="Beletsky A.V."/>
            <person name="Kadnikov V.V."/>
            <person name="Rudenko T.S."/>
            <person name="Smolyakov D.D."/>
            <person name="Moskvitina M.I."/>
            <person name="Gureeva M.V."/>
            <person name="Mardanov A.V."/>
            <person name="Grabovich M.Y."/>
        </authorList>
    </citation>
    <scope>NUCLEOTIDE SEQUENCE</scope>
    <source>
        <strain evidence="3">CT3</strain>
    </source>
</reference>
<keyword evidence="4" id="KW-1185">Reference proteome</keyword>
<dbReference type="PANTHER" id="PTHR35812">
    <property type="entry name" value="LIPOPROTEIN"/>
    <property type="match status" value="1"/>
</dbReference>
<evidence type="ECO:0000259" key="2">
    <source>
        <dbReference type="PROSITE" id="PS50104"/>
    </source>
</evidence>
<sequence>MPKAFISYARDGGYGENLATEIQQQLQAAGFVVFRDVIGLKPGDVWYHKLEFELETSDVMVLVVSEKVRTSKWVHNEVSMAEEIGIPVIPVLAEKVRYPLWLRHLQVLDFCGVVDWSLLLGAIGHHVGRTLTPQPPLPEVEGEQEVPSLSPSTSGRGVGVRDNSVSDRYIVHDNGTVTDTETGLIWKRCSEGQSGMGCSEGEAERYGWREAMKRFSKSVSFAGYNDWRIPTIEELRALVDKSQKPTIDQIAFPNSSTWPYWSSTEKDADGAWDVGFGSGSDGWDYSYSRNHVRLVRSVQ</sequence>
<dbReference type="Pfam" id="PF13676">
    <property type="entry name" value="TIR_2"/>
    <property type="match status" value="1"/>
</dbReference>
<proteinExistence type="predicted"/>
<dbReference type="InterPro" id="IPR035897">
    <property type="entry name" value="Toll_tir_struct_dom_sf"/>
</dbReference>